<dbReference type="EMBL" id="CP024047">
    <property type="protein sequence ID" value="AXR79719.1"/>
    <property type="molecule type" value="Genomic_DNA"/>
</dbReference>
<evidence type="ECO:0000313" key="2">
    <source>
        <dbReference type="Proteomes" id="UP000258707"/>
    </source>
</evidence>
<dbReference type="AlphaFoldDB" id="A0A346PJM4"/>
<accession>A0A346PJM4</accession>
<protein>
    <recommendedName>
        <fullName evidence="3">Transposase</fullName>
    </recommendedName>
</protein>
<name>A0A346PJM4_9EURY</name>
<sequence>MDELIDVSMAVDGAHMCVDDSHVRVRRLGWGDFLQDRLLRPIVRDCRPVVTADCGFDRRTSKASIGA</sequence>
<reference evidence="2" key="1">
    <citation type="submission" date="2017-10" db="EMBL/GenBank/DDBJ databases">
        <title>Phenotypic and genomic properties of facultatively anaerobic sulfur-reducing natronoarchaea from hypersaline soda lakes.</title>
        <authorList>
            <person name="Sorokin D.Y."/>
            <person name="Kublanov I.V."/>
            <person name="Roman P."/>
            <person name="Sinninghe Damste J.S."/>
            <person name="Golyshin P.N."/>
            <person name="Rojo D."/>
            <person name="Ciordia S."/>
            <person name="Mena Md.C."/>
            <person name="Ferrer M."/>
            <person name="Messina E."/>
            <person name="Smedile F."/>
            <person name="La Spada G."/>
            <person name="La Cono V."/>
            <person name="Yakimov M.M."/>
        </authorList>
    </citation>
    <scope>NUCLEOTIDE SEQUENCE [LARGE SCALE GENOMIC DNA]</scope>
    <source>
        <strain evidence="2">AArc1</strain>
    </source>
</reference>
<gene>
    <name evidence="1" type="ORF">AArc1_3426</name>
</gene>
<proteinExistence type="predicted"/>
<dbReference type="Proteomes" id="UP000258707">
    <property type="component" value="Chromosome"/>
</dbReference>
<evidence type="ECO:0008006" key="3">
    <source>
        <dbReference type="Google" id="ProtNLM"/>
    </source>
</evidence>
<dbReference type="KEGG" id="nan:AArc1_3426"/>
<organism evidence="1 2">
    <name type="scientific">Natrarchaeobaculum sulfurireducens</name>
    <dbReference type="NCBI Taxonomy" id="2044521"/>
    <lineage>
        <taxon>Archaea</taxon>
        <taxon>Methanobacteriati</taxon>
        <taxon>Methanobacteriota</taxon>
        <taxon>Stenosarchaea group</taxon>
        <taxon>Halobacteria</taxon>
        <taxon>Halobacteriales</taxon>
        <taxon>Natrialbaceae</taxon>
        <taxon>Natrarchaeobaculum</taxon>
    </lineage>
</organism>
<evidence type="ECO:0000313" key="1">
    <source>
        <dbReference type="EMBL" id="AXR79719.1"/>
    </source>
</evidence>